<feature type="region of interest" description="Disordered" evidence="1">
    <location>
        <begin position="1"/>
        <end position="29"/>
    </location>
</feature>
<name>A0ABT5DJT7_9BACT</name>
<keyword evidence="2" id="KW-0812">Transmembrane</keyword>
<sequence>MPGSLEFPGEEAVSEAEPRKGLAPNSPTPPLGLPLPVMVLVEQAQRAEGAEQQQLALRINQWLAKLAREDGGRPAAEVFHRLLEGGRLEGLVDETGEACGDAAVRGLLALGFPYALEVRPEDLERLRTRQPLPASRRLDRKALAAAAVGAGAVGQLGLEGVLSGGLSPKVTLEVGALLLALVPGLMSAPGTPLRRLGLVVLVLVSVTEIFLGMSPGYAGLVSGLAGLVACLLIAGHEG</sequence>
<feature type="transmembrane region" description="Helical" evidence="2">
    <location>
        <begin position="217"/>
        <end position="235"/>
    </location>
</feature>
<evidence type="ECO:0000256" key="1">
    <source>
        <dbReference type="SAM" id="MobiDB-lite"/>
    </source>
</evidence>
<gene>
    <name evidence="3" type="ORF">POL68_35980</name>
</gene>
<dbReference type="Proteomes" id="UP001221838">
    <property type="component" value="Unassembled WGS sequence"/>
</dbReference>
<keyword evidence="4" id="KW-1185">Reference proteome</keyword>
<reference evidence="3 4" key="1">
    <citation type="submission" date="2022-11" db="EMBL/GenBank/DDBJ databases">
        <title>Minimal conservation of predation-associated metabolite biosynthetic gene clusters underscores biosynthetic potential of Myxococcota including descriptions for ten novel species: Archangium lansinium sp. nov., Myxococcus landrumus sp. nov., Nannocystis bai.</title>
        <authorList>
            <person name="Ahearne A."/>
            <person name="Stevens C."/>
            <person name="Dowd S."/>
        </authorList>
    </citation>
    <scope>NUCLEOTIDE SEQUENCE [LARGE SCALE GENOMIC DNA]</scope>
    <source>
        <strain evidence="3 4">NCWAL01</strain>
    </source>
</reference>
<evidence type="ECO:0000313" key="3">
    <source>
        <dbReference type="EMBL" id="MDC0713921.1"/>
    </source>
</evidence>
<protein>
    <submittedName>
        <fullName evidence="3">Uncharacterized protein</fullName>
    </submittedName>
</protein>
<accession>A0ABT5DJT7</accession>
<dbReference type="EMBL" id="JAQNDM010000002">
    <property type="protein sequence ID" value="MDC0713921.1"/>
    <property type="molecule type" value="Genomic_DNA"/>
</dbReference>
<keyword evidence="2" id="KW-0472">Membrane</keyword>
<keyword evidence="2" id="KW-1133">Transmembrane helix</keyword>
<proteinExistence type="predicted"/>
<organism evidence="3 4">
    <name type="scientific">Stigmatella ashevillensis</name>
    <dbReference type="NCBI Taxonomy" id="2995309"/>
    <lineage>
        <taxon>Bacteria</taxon>
        <taxon>Pseudomonadati</taxon>
        <taxon>Myxococcota</taxon>
        <taxon>Myxococcia</taxon>
        <taxon>Myxococcales</taxon>
        <taxon>Cystobacterineae</taxon>
        <taxon>Archangiaceae</taxon>
        <taxon>Stigmatella</taxon>
    </lineage>
</organism>
<evidence type="ECO:0000256" key="2">
    <source>
        <dbReference type="SAM" id="Phobius"/>
    </source>
</evidence>
<dbReference type="RefSeq" id="WP_272144384.1">
    <property type="nucleotide sequence ID" value="NZ_JAQNDM010000002.1"/>
</dbReference>
<comment type="caution">
    <text evidence="3">The sequence shown here is derived from an EMBL/GenBank/DDBJ whole genome shotgun (WGS) entry which is preliminary data.</text>
</comment>
<evidence type="ECO:0000313" key="4">
    <source>
        <dbReference type="Proteomes" id="UP001221838"/>
    </source>
</evidence>